<feature type="domain" description="Rhodanese" evidence="1">
    <location>
        <begin position="20"/>
        <end position="103"/>
    </location>
</feature>
<dbReference type="Gene3D" id="3.40.250.10">
    <property type="entry name" value="Rhodanese-like domain"/>
    <property type="match status" value="1"/>
</dbReference>
<protein>
    <submittedName>
        <fullName evidence="2">Rhodanese domain protein</fullName>
    </submittedName>
</protein>
<dbReference type="AlphaFoldDB" id="T0ZAL2"/>
<dbReference type="SUPFAM" id="SSF52821">
    <property type="entry name" value="Rhodanese/Cell cycle control phosphatase"/>
    <property type="match status" value="1"/>
</dbReference>
<proteinExistence type="predicted"/>
<dbReference type="EMBL" id="AUZZ01007569">
    <property type="protein sequence ID" value="EQD42083.1"/>
    <property type="molecule type" value="Genomic_DNA"/>
</dbReference>
<dbReference type="InterPro" id="IPR036873">
    <property type="entry name" value="Rhodanese-like_dom_sf"/>
</dbReference>
<dbReference type="InterPro" id="IPR001763">
    <property type="entry name" value="Rhodanese-like_dom"/>
</dbReference>
<dbReference type="PANTHER" id="PTHR45431:SF3">
    <property type="entry name" value="RHODANESE-LIKE DOMAIN-CONTAINING PROTEIN 15, CHLOROPLASTIC"/>
    <property type="match status" value="1"/>
</dbReference>
<dbReference type="PANTHER" id="PTHR45431">
    <property type="entry name" value="RHODANESE-LIKE DOMAIN-CONTAINING PROTEIN 15, CHLOROPLASTIC"/>
    <property type="match status" value="1"/>
</dbReference>
<evidence type="ECO:0000259" key="1">
    <source>
        <dbReference type="PROSITE" id="PS50206"/>
    </source>
</evidence>
<comment type="caution">
    <text evidence="2">The sequence shown here is derived from an EMBL/GenBank/DDBJ whole genome shotgun (WGS) entry which is preliminary data.</text>
</comment>
<sequence>MSCVTVFSVVNVWPCLMSAQPDEYEAIHAAGAILIPLDQFTSETVVNRLAAEGLSSTDQIYVLCHSGRRAMTACERVIHELPNVVHIQGGTLAWAQEGLPVVSGGEPNET</sequence>
<gene>
    <name evidence="2" type="ORF">B2A_10503</name>
</gene>
<dbReference type="InterPro" id="IPR052367">
    <property type="entry name" value="Thiosulfate_ST/Rhodanese-like"/>
</dbReference>
<name>T0ZAL2_9ZZZZ</name>
<organism evidence="2">
    <name type="scientific">mine drainage metagenome</name>
    <dbReference type="NCBI Taxonomy" id="410659"/>
    <lineage>
        <taxon>unclassified sequences</taxon>
        <taxon>metagenomes</taxon>
        <taxon>ecological metagenomes</taxon>
    </lineage>
</organism>
<reference evidence="2" key="1">
    <citation type="submission" date="2013-08" db="EMBL/GenBank/DDBJ databases">
        <authorList>
            <person name="Mendez C."/>
            <person name="Richter M."/>
            <person name="Ferrer M."/>
            <person name="Sanchez J."/>
        </authorList>
    </citation>
    <scope>NUCLEOTIDE SEQUENCE</scope>
</reference>
<dbReference type="PROSITE" id="PS50206">
    <property type="entry name" value="RHODANESE_3"/>
    <property type="match status" value="1"/>
</dbReference>
<reference evidence="2" key="2">
    <citation type="journal article" date="2014" name="ISME J.">
        <title>Microbial stratification in low pH oxic and suboxic macroscopic growths along an acid mine drainage.</title>
        <authorList>
            <person name="Mendez-Garcia C."/>
            <person name="Mesa V."/>
            <person name="Sprenger R.R."/>
            <person name="Richter M."/>
            <person name="Diez M.S."/>
            <person name="Solano J."/>
            <person name="Bargiela R."/>
            <person name="Golyshina O.V."/>
            <person name="Manteca A."/>
            <person name="Ramos J.L."/>
            <person name="Gallego J.R."/>
            <person name="Llorente I."/>
            <person name="Martins Dos Santos V.A."/>
            <person name="Jensen O.N."/>
            <person name="Pelaez A.I."/>
            <person name="Sanchez J."/>
            <person name="Ferrer M."/>
        </authorList>
    </citation>
    <scope>NUCLEOTIDE SEQUENCE</scope>
</reference>
<evidence type="ECO:0000313" key="2">
    <source>
        <dbReference type="EMBL" id="EQD42083.1"/>
    </source>
</evidence>
<dbReference type="CDD" id="cd00158">
    <property type="entry name" value="RHOD"/>
    <property type="match status" value="1"/>
</dbReference>
<accession>T0ZAL2</accession>
<dbReference type="Pfam" id="PF00581">
    <property type="entry name" value="Rhodanese"/>
    <property type="match status" value="1"/>
</dbReference>